<evidence type="ECO:0000256" key="9">
    <source>
        <dbReference type="ARBA" id="ARBA00023295"/>
    </source>
</evidence>
<keyword evidence="7" id="KW-0843">Virulence</keyword>
<evidence type="ECO:0000256" key="10">
    <source>
        <dbReference type="ARBA" id="ARBA00023326"/>
    </source>
</evidence>
<dbReference type="PROSITE" id="PS01095">
    <property type="entry name" value="GH18_1"/>
    <property type="match status" value="1"/>
</dbReference>
<dbReference type="AlphaFoldDB" id="A0A9W9MZ45"/>
<evidence type="ECO:0000256" key="14">
    <source>
        <dbReference type="SAM" id="SignalP"/>
    </source>
</evidence>
<dbReference type="PROSITE" id="PS00026">
    <property type="entry name" value="CHIT_BIND_I_1"/>
    <property type="match status" value="1"/>
</dbReference>
<dbReference type="SUPFAM" id="SSF57016">
    <property type="entry name" value="Plant lectins/antimicrobial peptides"/>
    <property type="match status" value="1"/>
</dbReference>
<dbReference type="InterPro" id="IPR018371">
    <property type="entry name" value="Chitin-binding_1_CS"/>
</dbReference>
<dbReference type="InterPro" id="IPR029070">
    <property type="entry name" value="Chitinase_insertion_sf"/>
</dbReference>
<keyword evidence="4 11" id="KW-0147">Chitin-binding</keyword>
<comment type="caution">
    <text evidence="11">Lacks conserved residue(s) required for the propagation of feature annotation.</text>
</comment>
<dbReference type="EC" id="3.2.1.14" evidence="3"/>
<evidence type="ECO:0000256" key="4">
    <source>
        <dbReference type="ARBA" id="ARBA00022669"/>
    </source>
</evidence>
<dbReference type="GO" id="GO:0008061">
    <property type="term" value="F:chitin binding"/>
    <property type="evidence" value="ECO:0007669"/>
    <property type="project" value="UniProtKB-UniRule"/>
</dbReference>
<dbReference type="InterPro" id="IPR017853">
    <property type="entry name" value="GH"/>
</dbReference>
<feature type="disulfide bond" evidence="11">
    <location>
        <begin position="114"/>
        <end position="118"/>
    </location>
</feature>
<feature type="disulfide bond" evidence="11">
    <location>
        <begin position="140"/>
        <end position="154"/>
    </location>
</feature>
<evidence type="ECO:0000256" key="5">
    <source>
        <dbReference type="ARBA" id="ARBA00022801"/>
    </source>
</evidence>
<comment type="caution">
    <text evidence="17">The sequence shown here is derived from an EMBL/GenBank/DDBJ whole genome shotgun (WGS) entry which is preliminary data.</text>
</comment>
<dbReference type="InterPro" id="IPR001002">
    <property type="entry name" value="Chitin-bd_1"/>
</dbReference>
<dbReference type="SUPFAM" id="SSF54556">
    <property type="entry name" value="Chitinase insertion domain"/>
    <property type="match status" value="1"/>
</dbReference>
<feature type="chain" id="PRO_5040887727" description="chitinase" evidence="14">
    <location>
        <begin position="23"/>
        <end position="1168"/>
    </location>
</feature>
<dbReference type="CDD" id="cd00035">
    <property type="entry name" value="ChtBD1"/>
    <property type="match status" value="1"/>
</dbReference>
<evidence type="ECO:0000313" key="18">
    <source>
        <dbReference type="Proteomes" id="UP001150879"/>
    </source>
</evidence>
<evidence type="ECO:0000256" key="6">
    <source>
        <dbReference type="ARBA" id="ARBA00023024"/>
    </source>
</evidence>
<feature type="domain" description="GH18" evidence="16">
    <location>
        <begin position="180"/>
        <end position="553"/>
    </location>
</feature>
<dbReference type="InterPro" id="IPR011583">
    <property type="entry name" value="Chitinase_II/V-like_cat"/>
</dbReference>
<evidence type="ECO:0000256" key="7">
    <source>
        <dbReference type="ARBA" id="ARBA00023026"/>
    </source>
</evidence>
<feature type="region of interest" description="Disordered" evidence="13">
    <location>
        <begin position="1109"/>
        <end position="1131"/>
    </location>
</feature>
<proteinExistence type="inferred from homology"/>
<dbReference type="Pfam" id="PF00704">
    <property type="entry name" value="Glyco_hydro_18"/>
    <property type="match status" value="1"/>
</dbReference>
<dbReference type="InterPro" id="IPR050314">
    <property type="entry name" value="Glycosyl_Hydrlase_18"/>
</dbReference>
<evidence type="ECO:0000313" key="17">
    <source>
        <dbReference type="EMBL" id="KAJ5210239.1"/>
    </source>
</evidence>
<gene>
    <name evidence="17" type="ORF">N7472_000378</name>
</gene>
<dbReference type="Gene3D" id="3.10.50.10">
    <property type="match status" value="1"/>
</dbReference>
<dbReference type="PANTHER" id="PTHR11177:SF333">
    <property type="entry name" value="CHITINASE"/>
    <property type="match status" value="1"/>
</dbReference>
<protein>
    <recommendedName>
        <fullName evidence="3">chitinase</fullName>
        <ecNumber evidence="3">3.2.1.14</ecNumber>
    </recommendedName>
</protein>
<dbReference type="GO" id="GO:0006032">
    <property type="term" value="P:chitin catabolic process"/>
    <property type="evidence" value="ECO:0007669"/>
    <property type="project" value="UniProtKB-KW"/>
</dbReference>
<dbReference type="InterPro" id="IPR036861">
    <property type="entry name" value="Endochitinase-like_sf"/>
</dbReference>
<keyword evidence="5 12" id="KW-0378">Hydrolase</keyword>
<dbReference type="Proteomes" id="UP001150879">
    <property type="component" value="Unassembled WGS sequence"/>
</dbReference>
<comment type="catalytic activity">
    <reaction evidence="1">
        <text>Random endo-hydrolysis of N-acetyl-beta-D-glucosaminide (1-&gt;4)-beta-linkages in chitin and chitodextrins.</text>
        <dbReference type="EC" id="3.2.1.14"/>
    </reaction>
</comment>
<keyword evidence="14" id="KW-0732">Signal</keyword>
<feature type="disulfide bond" evidence="11">
    <location>
        <begin position="90"/>
        <end position="102"/>
    </location>
</feature>
<dbReference type="GO" id="GO:0000272">
    <property type="term" value="P:polysaccharide catabolic process"/>
    <property type="evidence" value="ECO:0007669"/>
    <property type="project" value="UniProtKB-KW"/>
</dbReference>
<evidence type="ECO:0000256" key="11">
    <source>
        <dbReference type="PROSITE-ProRule" id="PRU00261"/>
    </source>
</evidence>
<dbReference type="PANTHER" id="PTHR11177">
    <property type="entry name" value="CHITINASE"/>
    <property type="match status" value="1"/>
</dbReference>
<dbReference type="InterPro" id="IPR001223">
    <property type="entry name" value="Glyco_hydro18_cat"/>
</dbReference>
<dbReference type="PROSITE" id="PS50941">
    <property type="entry name" value="CHIT_BIND_I_2"/>
    <property type="match status" value="2"/>
</dbReference>
<dbReference type="Pfam" id="PF00187">
    <property type="entry name" value="Chitin_bind_1"/>
    <property type="match status" value="1"/>
</dbReference>
<dbReference type="PROSITE" id="PS51910">
    <property type="entry name" value="GH18_2"/>
    <property type="match status" value="1"/>
</dbReference>
<evidence type="ECO:0000259" key="16">
    <source>
        <dbReference type="PROSITE" id="PS51910"/>
    </source>
</evidence>
<dbReference type="EMBL" id="JAPQKP010000001">
    <property type="protein sequence ID" value="KAJ5210239.1"/>
    <property type="molecule type" value="Genomic_DNA"/>
</dbReference>
<feature type="domain" description="Chitin-binding type-1" evidence="15">
    <location>
        <begin position="121"/>
        <end position="167"/>
    </location>
</feature>
<keyword evidence="10" id="KW-0624">Polysaccharide degradation</keyword>
<evidence type="ECO:0000256" key="2">
    <source>
        <dbReference type="ARBA" id="ARBA00008682"/>
    </source>
</evidence>
<dbReference type="Gene3D" id="3.20.20.80">
    <property type="entry name" value="Glycosidases"/>
    <property type="match status" value="1"/>
</dbReference>
<reference evidence="17" key="1">
    <citation type="submission" date="2022-11" db="EMBL/GenBank/DDBJ databases">
        <authorList>
            <person name="Petersen C."/>
        </authorList>
    </citation>
    <scope>NUCLEOTIDE SEQUENCE</scope>
    <source>
        <strain evidence="17">IBT 16849</strain>
    </source>
</reference>
<dbReference type="CDD" id="cd06922">
    <property type="entry name" value="ChtBD1_GH18_1"/>
    <property type="match status" value="1"/>
</dbReference>
<evidence type="ECO:0000256" key="1">
    <source>
        <dbReference type="ARBA" id="ARBA00000822"/>
    </source>
</evidence>
<dbReference type="SUPFAM" id="SSF51445">
    <property type="entry name" value="(Trans)glycosidases"/>
    <property type="match status" value="1"/>
</dbReference>
<evidence type="ECO:0000256" key="3">
    <source>
        <dbReference type="ARBA" id="ARBA00012729"/>
    </source>
</evidence>
<feature type="domain" description="Chitin-binding type-1" evidence="15">
    <location>
        <begin position="81"/>
        <end position="120"/>
    </location>
</feature>
<dbReference type="SMART" id="SM00270">
    <property type="entry name" value="ChtBD1"/>
    <property type="match status" value="2"/>
</dbReference>
<reference evidence="17" key="2">
    <citation type="journal article" date="2023" name="IMA Fungus">
        <title>Comparative genomic study of the Penicillium genus elucidates a diverse pangenome and 15 lateral gene transfer events.</title>
        <authorList>
            <person name="Petersen C."/>
            <person name="Sorensen T."/>
            <person name="Nielsen M.R."/>
            <person name="Sondergaard T.E."/>
            <person name="Sorensen J.L."/>
            <person name="Fitzpatrick D.A."/>
            <person name="Frisvad J.C."/>
            <person name="Nielsen K.L."/>
        </authorList>
    </citation>
    <scope>NUCLEOTIDE SEQUENCE</scope>
    <source>
        <strain evidence="17">IBT 16849</strain>
    </source>
</reference>
<feature type="signal peptide" evidence="14">
    <location>
        <begin position="1"/>
        <end position="22"/>
    </location>
</feature>
<evidence type="ECO:0000256" key="13">
    <source>
        <dbReference type="SAM" id="MobiDB-lite"/>
    </source>
</evidence>
<dbReference type="InterPro" id="IPR001579">
    <property type="entry name" value="Glyco_hydro_18_chit_AS"/>
</dbReference>
<dbReference type="Gene3D" id="3.30.60.10">
    <property type="entry name" value="Endochitinase-like"/>
    <property type="match status" value="1"/>
</dbReference>
<dbReference type="GO" id="GO:0008843">
    <property type="term" value="F:endochitinase activity"/>
    <property type="evidence" value="ECO:0007669"/>
    <property type="project" value="UniProtKB-EC"/>
</dbReference>
<dbReference type="SMART" id="SM00636">
    <property type="entry name" value="Glyco_18"/>
    <property type="match status" value="1"/>
</dbReference>
<keyword evidence="18" id="KW-1185">Reference proteome</keyword>
<keyword evidence="6" id="KW-0146">Chitin degradation</keyword>
<evidence type="ECO:0000259" key="15">
    <source>
        <dbReference type="PROSITE" id="PS50941"/>
    </source>
</evidence>
<sequence length="1168" mass="126979">MLGFQPLVFATWALAVLPLADAVAQAQNGSTIYRPKYEVHSHSTPRYENITGVTSNPMIRALQSTNSSHGLHKRADNGLPIGTCAPGTPCSNGACCSKTGVCGYSPDQCGTDVCLSNCDAKAECGQYSEGGALSCPLNVCCSQFGFCGTTDDFCDVECQSGFGTCGTVKEPSCSGSSASQRTIGYYEGWSSTRSCDKRIPSDLDVSAMTHINFGDYIFSSDLLSGVLTSKAFVYFHPTTFEIIPMSSGDVELYSQFTALKSRKPSLKTWVSIGGWAFNDATNSPNTQTAFSDMSSTPANRQAFATSLIQFMNTYGFDGVDIDWEYPGAEDRGGVKGDAANFATLLSDLKSAFAGKYGISVTLPSSYWYLRWFDLKAMEKSVDFLNFMSYDIHGVWDSSSKFTGPYVLPHTNLTEIRQGLDLLWRNNISPSIVNLGLGWYGRSFTLKDPSCNTPGCIFSEGGKAGECTKSAGTLSNSEIDRIISSNGLTPVMDKEAAVKWVTWDSDQWVSYDDGETMQMKLSFASKLCIGGTMIWSLDQDSSDGTSSNDLLGIGTANGVSAAVATTLREQKDSAEKSATLQSSCYWTFCGDECTTGYISETSAKGQVAGIQLDTTCDGDEVQMLCCAPGTNTGTCSWNGWRGVGFPCSTNSCPNGTDLIARNTNSYQEMAGMSGTYDLTCNGGSQSYCCSGFVPSSYKNTDDLKLVGQNGVTKRAAKSTEDPVCLQTFKALALMAGADVVWTYGRMMSKEYGAVFSNDYYQEQEDMCVKKNVVVSYEKQAGVNGVIASAANMFGQGAVGPGITELAKYKTTMTAKPAVAPKMRGAYQVATYGEKENDCAVTYTCRYGQGWDEVCDNQRWAIDQAFNGKTVYKMATAVVGRKKYKDTWSTSSKRGPWYATLAKPIVGGTGTWRGRYRCEVDEFPQAALAEAQNMAYQVVRFLNGPANAAQGRDFGDWKQAEYIPCSALREKANKPPPPITWEFSPFTEGDNRANANKAGQHYVQHYGWDSQTPGSECWATYIWTSGVLSGTSTVSDNGFRGLPDDPMYNNVYKWPATNKYNKPPSIQNMPAHVYSAAWLKREVARSVLQKELPLSAMYEVEKASDVLNEMSLSEPGAPPMPTPTDPLAYSDTQEEELESSHEFLGKDMPIETGSAHMLKHLHGHARRNHH</sequence>
<keyword evidence="11" id="KW-1015">Disulfide bond</keyword>
<keyword evidence="9 12" id="KW-0326">Glycosidase</keyword>
<comment type="similarity">
    <text evidence="2">Belongs to the glycosyl hydrolase 18 family. Chitinase class V subfamily.</text>
</comment>
<name>A0A9W9MZ45_9EURO</name>
<organism evidence="17 18">
    <name type="scientific">Penicillium cf. griseofulvum</name>
    <dbReference type="NCBI Taxonomy" id="2972120"/>
    <lineage>
        <taxon>Eukaryota</taxon>
        <taxon>Fungi</taxon>
        <taxon>Dikarya</taxon>
        <taxon>Ascomycota</taxon>
        <taxon>Pezizomycotina</taxon>
        <taxon>Eurotiomycetes</taxon>
        <taxon>Eurotiomycetidae</taxon>
        <taxon>Eurotiales</taxon>
        <taxon>Aspergillaceae</taxon>
        <taxon>Penicillium</taxon>
    </lineage>
</organism>
<accession>A0A9W9MZ45</accession>
<evidence type="ECO:0000256" key="8">
    <source>
        <dbReference type="ARBA" id="ARBA00023277"/>
    </source>
</evidence>
<feature type="disulfide bond" evidence="11">
    <location>
        <begin position="95"/>
        <end position="109"/>
    </location>
</feature>
<evidence type="ECO:0000256" key="12">
    <source>
        <dbReference type="RuleBase" id="RU000489"/>
    </source>
</evidence>
<keyword evidence="8" id="KW-0119">Carbohydrate metabolism</keyword>
<feature type="disulfide bond" evidence="11">
    <location>
        <begin position="135"/>
        <end position="147"/>
    </location>
</feature>